<keyword evidence="3 5" id="KW-0732">Signal</keyword>
<dbReference type="RefSeq" id="WP_028383427.1">
    <property type="nucleotide sequence ID" value="NZ_CAAAJG010000053.1"/>
</dbReference>
<dbReference type="Proteomes" id="UP000254040">
    <property type="component" value="Unassembled WGS sequence"/>
</dbReference>
<dbReference type="PIRSF" id="PIRSF034445">
    <property type="entry name" value="CpxP_Spy"/>
    <property type="match status" value="1"/>
</dbReference>
<dbReference type="GO" id="GO:0030288">
    <property type="term" value="C:outer membrane-bounded periplasmic space"/>
    <property type="evidence" value="ECO:0007669"/>
    <property type="project" value="TreeGrafter"/>
</dbReference>
<organism evidence="7 9">
    <name type="scientific">Legionella moravica</name>
    <dbReference type="NCBI Taxonomy" id="39962"/>
    <lineage>
        <taxon>Bacteria</taxon>
        <taxon>Pseudomonadati</taxon>
        <taxon>Pseudomonadota</taxon>
        <taxon>Gammaproteobacteria</taxon>
        <taxon>Legionellales</taxon>
        <taxon>Legionellaceae</taxon>
        <taxon>Legionella</taxon>
    </lineage>
</organism>
<dbReference type="EMBL" id="UGOG01000001">
    <property type="protein sequence ID" value="STX62587.1"/>
    <property type="molecule type" value="Genomic_DNA"/>
</dbReference>
<comment type="subcellular location">
    <subcellularLocation>
        <location evidence="1">Periplasm</location>
    </subcellularLocation>
</comment>
<dbReference type="CDD" id="cd09916">
    <property type="entry name" value="CpxP_like"/>
    <property type="match status" value="1"/>
</dbReference>
<dbReference type="PANTHER" id="PTHR38102:SF1">
    <property type="entry name" value="PERIPLASMIC CHAPERONE SPY"/>
    <property type="match status" value="1"/>
</dbReference>
<feature type="chain" id="PRO_5017028184" evidence="5">
    <location>
        <begin position="24"/>
        <end position="144"/>
    </location>
</feature>
<reference evidence="7 9" key="2">
    <citation type="submission" date="2018-06" db="EMBL/GenBank/DDBJ databases">
        <authorList>
            <consortium name="Pathogen Informatics"/>
            <person name="Doyle S."/>
        </authorList>
    </citation>
    <scope>NUCLEOTIDE SEQUENCE [LARGE SCALE GENOMIC DNA]</scope>
    <source>
        <strain evidence="7 9">NCTC12239</strain>
    </source>
</reference>
<name>A0A378JX45_9GAMM</name>
<accession>A0A378JX45</accession>
<comment type="similarity">
    <text evidence="2">Belongs to the CpxP/Spy family.</text>
</comment>
<evidence type="ECO:0000256" key="3">
    <source>
        <dbReference type="ARBA" id="ARBA00022729"/>
    </source>
</evidence>
<sequence>MSKKLIWISAITLALFIGQPSFACPAEKNPSQPCHCNDSKKTSQNLNLTQEQKAKIKAIRVQARTQLKTSHKQLKVIRDQIDALIKAEKIDEAKLDQLISQRSKIKDAMLKTHILMRHQIYSLLTPQQKQHYQEIKQAHERHHS</sequence>
<dbReference type="Proteomes" id="UP000054985">
    <property type="component" value="Unassembled WGS sequence"/>
</dbReference>
<dbReference type="Gene3D" id="1.20.120.1490">
    <property type="match status" value="1"/>
</dbReference>
<proteinExistence type="inferred from homology"/>
<evidence type="ECO:0000256" key="2">
    <source>
        <dbReference type="ARBA" id="ARBA00008441"/>
    </source>
</evidence>
<evidence type="ECO:0000256" key="4">
    <source>
        <dbReference type="ARBA" id="ARBA00022764"/>
    </source>
</evidence>
<reference evidence="6 8" key="1">
    <citation type="submission" date="2015-11" db="EMBL/GenBank/DDBJ databases">
        <title>Genomic analysis of 38 Legionella species identifies large and diverse effector repertoires.</title>
        <authorList>
            <person name="Burstein D."/>
            <person name="Amaro F."/>
            <person name="Zusman T."/>
            <person name="Lifshitz Z."/>
            <person name="Cohen O."/>
            <person name="Gilbert J.A."/>
            <person name="Pupko T."/>
            <person name="Shuman H.A."/>
            <person name="Segal G."/>
        </authorList>
    </citation>
    <scope>NUCLEOTIDE SEQUENCE [LARGE SCALE GENOMIC DNA]</scope>
    <source>
        <strain evidence="6 8">ATCC 43877</strain>
    </source>
</reference>
<evidence type="ECO:0000313" key="8">
    <source>
        <dbReference type="Proteomes" id="UP000054985"/>
    </source>
</evidence>
<dbReference type="PANTHER" id="PTHR38102">
    <property type="entry name" value="PERIPLASMIC CHAPERONE SPY"/>
    <property type="match status" value="1"/>
</dbReference>
<protein>
    <submittedName>
        <fullName evidence="7">16 kD immunogenic protein</fullName>
    </submittedName>
</protein>
<evidence type="ECO:0000313" key="6">
    <source>
        <dbReference type="EMBL" id="KTD33654.1"/>
    </source>
</evidence>
<dbReference type="EMBL" id="LNYN01000024">
    <property type="protein sequence ID" value="KTD33654.1"/>
    <property type="molecule type" value="Genomic_DNA"/>
</dbReference>
<dbReference type="InterPro" id="IPR052211">
    <property type="entry name" value="Cpx_auxiliary_protein"/>
</dbReference>
<dbReference type="STRING" id="39962.Lmor_1966"/>
<dbReference type="OrthoDB" id="5648654at2"/>
<dbReference type="GO" id="GO:0051082">
    <property type="term" value="F:unfolded protein binding"/>
    <property type="evidence" value="ECO:0007669"/>
    <property type="project" value="TreeGrafter"/>
</dbReference>
<dbReference type="Pfam" id="PF07813">
    <property type="entry name" value="LTXXQ"/>
    <property type="match status" value="1"/>
</dbReference>
<evidence type="ECO:0000313" key="9">
    <source>
        <dbReference type="Proteomes" id="UP000254040"/>
    </source>
</evidence>
<dbReference type="AlphaFoldDB" id="A0A378JX45"/>
<evidence type="ECO:0000256" key="1">
    <source>
        <dbReference type="ARBA" id="ARBA00004418"/>
    </source>
</evidence>
<keyword evidence="4" id="KW-0574">Periplasm</keyword>
<feature type="signal peptide" evidence="5">
    <location>
        <begin position="1"/>
        <end position="23"/>
    </location>
</feature>
<dbReference type="InterPro" id="IPR012899">
    <property type="entry name" value="LTXXQ"/>
</dbReference>
<evidence type="ECO:0000313" key="7">
    <source>
        <dbReference type="EMBL" id="STX62587.1"/>
    </source>
</evidence>
<keyword evidence="8" id="KW-1185">Reference proteome</keyword>
<evidence type="ECO:0000256" key="5">
    <source>
        <dbReference type="SAM" id="SignalP"/>
    </source>
</evidence>
<gene>
    <name evidence="6" type="ORF">Lmor_1966</name>
    <name evidence="7" type="ORF">NCTC12239_01523</name>
</gene>